<name>A0ABY5KYE3_9CELL</name>
<evidence type="ECO:0000256" key="2">
    <source>
        <dbReference type="SAM" id="Phobius"/>
    </source>
</evidence>
<protein>
    <recommendedName>
        <fullName evidence="3">LppM domain-containing protein</fullName>
    </recommendedName>
</protein>
<dbReference type="InterPro" id="IPR053807">
    <property type="entry name" value="LppM"/>
</dbReference>
<reference evidence="4 5" key="1">
    <citation type="submission" date="2022-07" db="EMBL/GenBank/DDBJ databases">
        <title>Novel species in genus cellulomonas.</title>
        <authorList>
            <person name="Ye L."/>
        </authorList>
    </citation>
    <scope>NUCLEOTIDE SEQUENCE [LARGE SCALE GENOMIC DNA]</scope>
    <source>
        <strain evidence="5">zg-Y338</strain>
    </source>
</reference>
<feature type="compositionally biased region" description="Low complexity" evidence="1">
    <location>
        <begin position="230"/>
        <end position="240"/>
    </location>
</feature>
<proteinExistence type="predicted"/>
<keyword evidence="2" id="KW-0472">Membrane</keyword>
<gene>
    <name evidence="4" type="ORF">NP064_00915</name>
</gene>
<dbReference type="EMBL" id="CP101988">
    <property type="protein sequence ID" value="UUI75522.1"/>
    <property type="molecule type" value="Genomic_DNA"/>
</dbReference>
<keyword evidence="2" id="KW-0812">Transmembrane</keyword>
<sequence>MPRRTAAVALVALVTLGLAGCVRVDLATTLHPDDTQSGSLTFAVSEEFAERSGVTAEALVESLQLPALAGDVPGATVESFTEAGFAGKRVTVENAPLDTFGNDGSSVEITRDGDQFVVSGAIDVSDAMLGGPAGGAEGADLDELDVRVRITFPGVVVDHNGELDGRTVTWHAVRGDRLTLSAQGYAIEGAVAPPPDRQWMWLAGGVVALALALAGAAFARARHTGHAPDADAGPPTAGRGAVDGATDASPAPQGATAQD</sequence>
<dbReference type="PROSITE" id="PS51257">
    <property type="entry name" value="PROKAR_LIPOPROTEIN"/>
    <property type="match status" value="1"/>
</dbReference>
<evidence type="ECO:0000313" key="5">
    <source>
        <dbReference type="Proteomes" id="UP001316189"/>
    </source>
</evidence>
<dbReference type="Proteomes" id="UP001316189">
    <property type="component" value="Chromosome"/>
</dbReference>
<dbReference type="RefSeq" id="WP_227568385.1">
    <property type="nucleotide sequence ID" value="NZ_CP101988.1"/>
</dbReference>
<feature type="transmembrane region" description="Helical" evidence="2">
    <location>
        <begin position="199"/>
        <end position="219"/>
    </location>
</feature>
<feature type="domain" description="LppM" evidence="3">
    <location>
        <begin position="23"/>
        <end position="184"/>
    </location>
</feature>
<accession>A0ABY5KYE3</accession>
<dbReference type="Pfam" id="PF21946">
    <property type="entry name" value="LppM"/>
    <property type="match status" value="1"/>
</dbReference>
<organism evidence="4 5">
    <name type="scientific">Cellulomonas chengniuliangii</name>
    <dbReference type="NCBI Taxonomy" id="2968084"/>
    <lineage>
        <taxon>Bacteria</taxon>
        <taxon>Bacillati</taxon>
        <taxon>Actinomycetota</taxon>
        <taxon>Actinomycetes</taxon>
        <taxon>Micrococcales</taxon>
        <taxon>Cellulomonadaceae</taxon>
        <taxon>Cellulomonas</taxon>
    </lineage>
</organism>
<evidence type="ECO:0000256" key="1">
    <source>
        <dbReference type="SAM" id="MobiDB-lite"/>
    </source>
</evidence>
<keyword evidence="5" id="KW-1185">Reference proteome</keyword>
<keyword evidence="2" id="KW-1133">Transmembrane helix</keyword>
<evidence type="ECO:0000313" key="4">
    <source>
        <dbReference type="EMBL" id="UUI75522.1"/>
    </source>
</evidence>
<feature type="region of interest" description="Disordered" evidence="1">
    <location>
        <begin position="225"/>
        <end position="259"/>
    </location>
</feature>
<evidence type="ECO:0000259" key="3">
    <source>
        <dbReference type="Pfam" id="PF21946"/>
    </source>
</evidence>